<evidence type="ECO:0000313" key="2">
    <source>
        <dbReference type="EMBL" id="KNC71382.1"/>
    </source>
</evidence>
<dbReference type="Proteomes" id="UP000054560">
    <property type="component" value="Unassembled WGS sequence"/>
</dbReference>
<sequence>MGVGTSTEPSTHKAAQSRGTHRRAHAQIHIQPPNANMRQEPVEHSANVDRNIQTIIDRTAADGGAMTKNCGCACERSEGQSRVNGTGHGRMEDGVSLETDNGDRGPEVRRRLLSGRTYTDVIYEQIHTSMQPFTILLLKVVLAATASYSKLPGSIKILNEFLEHRKLGFGHNLPAEALDALHQSEEVVQFKED</sequence>
<evidence type="ECO:0000256" key="1">
    <source>
        <dbReference type="SAM" id="MobiDB-lite"/>
    </source>
</evidence>
<feature type="region of interest" description="Disordered" evidence="1">
    <location>
        <begin position="78"/>
        <end position="106"/>
    </location>
</feature>
<name>A0A0L0F3W7_9EUKA</name>
<dbReference type="RefSeq" id="XP_014145284.1">
    <property type="nucleotide sequence ID" value="XM_014289809.1"/>
</dbReference>
<feature type="region of interest" description="Disordered" evidence="1">
    <location>
        <begin position="1"/>
        <end position="25"/>
    </location>
</feature>
<protein>
    <submittedName>
        <fullName evidence="2">Uncharacterized protein</fullName>
    </submittedName>
</protein>
<reference evidence="2 3" key="1">
    <citation type="submission" date="2011-02" db="EMBL/GenBank/DDBJ databases">
        <title>The Genome Sequence of Sphaeroforma arctica JP610.</title>
        <authorList>
            <consortium name="The Broad Institute Genome Sequencing Platform"/>
            <person name="Russ C."/>
            <person name="Cuomo C."/>
            <person name="Young S.K."/>
            <person name="Zeng Q."/>
            <person name="Gargeya S."/>
            <person name="Alvarado L."/>
            <person name="Berlin A."/>
            <person name="Chapman S.B."/>
            <person name="Chen Z."/>
            <person name="Freedman E."/>
            <person name="Gellesch M."/>
            <person name="Goldberg J."/>
            <person name="Griggs A."/>
            <person name="Gujja S."/>
            <person name="Heilman E."/>
            <person name="Heiman D."/>
            <person name="Howarth C."/>
            <person name="Mehta T."/>
            <person name="Neiman D."/>
            <person name="Pearson M."/>
            <person name="Roberts A."/>
            <person name="Saif S."/>
            <person name="Shea T."/>
            <person name="Shenoy N."/>
            <person name="Sisk P."/>
            <person name="Stolte C."/>
            <person name="Sykes S."/>
            <person name="White J."/>
            <person name="Yandava C."/>
            <person name="Burger G."/>
            <person name="Gray M.W."/>
            <person name="Holland P.W.H."/>
            <person name="King N."/>
            <person name="Lang F.B.F."/>
            <person name="Roger A.J."/>
            <person name="Ruiz-Trillo I."/>
            <person name="Haas B."/>
            <person name="Nusbaum C."/>
            <person name="Birren B."/>
        </authorList>
    </citation>
    <scope>NUCLEOTIDE SEQUENCE [LARGE SCALE GENOMIC DNA]</scope>
    <source>
        <strain evidence="2 3">JP610</strain>
    </source>
</reference>
<dbReference type="EMBL" id="KQ248905">
    <property type="protein sequence ID" value="KNC71382.1"/>
    <property type="molecule type" value="Genomic_DNA"/>
</dbReference>
<dbReference type="GeneID" id="25916583"/>
<accession>A0A0L0F3W7</accession>
<proteinExistence type="predicted"/>
<gene>
    <name evidence="2" type="ORF">SARC_16079</name>
</gene>
<feature type="compositionally biased region" description="Polar residues" evidence="1">
    <location>
        <begin position="1"/>
        <end position="18"/>
    </location>
</feature>
<keyword evidence="3" id="KW-1185">Reference proteome</keyword>
<organism evidence="2 3">
    <name type="scientific">Sphaeroforma arctica JP610</name>
    <dbReference type="NCBI Taxonomy" id="667725"/>
    <lineage>
        <taxon>Eukaryota</taxon>
        <taxon>Ichthyosporea</taxon>
        <taxon>Ichthyophonida</taxon>
        <taxon>Sphaeroforma</taxon>
    </lineage>
</organism>
<evidence type="ECO:0000313" key="3">
    <source>
        <dbReference type="Proteomes" id="UP000054560"/>
    </source>
</evidence>
<dbReference type="AlphaFoldDB" id="A0A0L0F3W7"/>
<feature type="non-terminal residue" evidence="2">
    <location>
        <position position="193"/>
    </location>
</feature>